<feature type="region of interest" description="Disordered" evidence="4">
    <location>
        <begin position="364"/>
        <end position="392"/>
    </location>
</feature>
<dbReference type="InterPro" id="IPR058627">
    <property type="entry name" value="MdtA-like_C"/>
</dbReference>
<keyword evidence="3" id="KW-0175">Coiled coil</keyword>
<dbReference type="RefSeq" id="WP_211325662.1">
    <property type="nucleotide sequence ID" value="NZ_QNRR01000010.1"/>
</dbReference>
<dbReference type="Pfam" id="PF25917">
    <property type="entry name" value="BSH_RND"/>
    <property type="match status" value="1"/>
</dbReference>
<accession>A0A366HAY5</accession>
<keyword evidence="9" id="KW-1185">Reference proteome</keyword>
<evidence type="ECO:0000259" key="7">
    <source>
        <dbReference type="Pfam" id="PF25967"/>
    </source>
</evidence>
<protein>
    <submittedName>
        <fullName evidence="8">Membrane fusion protein (Multidrug efflux system)</fullName>
    </submittedName>
</protein>
<sequence>MSRLSLSVGLTMLLAACDRNEAPPPTAPPEVLVLTASTQDVPVFREWVGTLDGSENAEIRARVTGYLVKRNYQEGAVVKKGEVLFEIDPRPFEAALAEARNQLAQVKAMQVAAAAEVERDTKLFKDKAVSERDLFNSRQANESQLAKIKALEAAEEQAKLNVQFCKIEAPVDGIAGISQAQVGDLVGTGSNVVLTSVSTLDPIKLVFPISETEYLIAADYLQKALAKPLNEREEFIELILADGKPFPHKGRLLAVDLNVKGATGTIVITALAANPGNILRPGLFARARIKTKVLEKAVVIPQRAVNEVQGTYQIGVVGANGKAEIRPVKAGPRTGSNWVITEGLKEGETVIVEGFQKVRAGAPVTAKPWTPPASHADASAATPTPTSQPAAK</sequence>
<dbReference type="Gene3D" id="2.40.30.170">
    <property type="match status" value="1"/>
</dbReference>
<feature type="domain" description="Multidrug resistance protein MdtA-like barrel-sandwich hybrid" evidence="5">
    <location>
        <begin position="56"/>
        <end position="191"/>
    </location>
</feature>
<comment type="similarity">
    <text evidence="2">Belongs to the membrane fusion protein (MFP) (TC 8.A.1) family.</text>
</comment>
<evidence type="ECO:0000256" key="2">
    <source>
        <dbReference type="ARBA" id="ARBA00009477"/>
    </source>
</evidence>
<dbReference type="GO" id="GO:0022857">
    <property type="term" value="F:transmembrane transporter activity"/>
    <property type="evidence" value="ECO:0007669"/>
    <property type="project" value="InterPro"/>
</dbReference>
<dbReference type="Proteomes" id="UP000253426">
    <property type="component" value="Unassembled WGS sequence"/>
</dbReference>
<dbReference type="EMBL" id="QNRR01000010">
    <property type="protein sequence ID" value="RBP39069.1"/>
    <property type="molecule type" value="Genomic_DNA"/>
</dbReference>
<evidence type="ECO:0000313" key="8">
    <source>
        <dbReference type="EMBL" id="RBP39069.1"/>
    </source>
</evidence>
<feature type="domain" description="Multidrug resistance protein MdtA-like beta-barrel" evidence="6">
    <location>
        <begin position="233"/>
        <end position="291"/>
    </location>
</feature>
<evidence type="ECO:0000256" key="1">
    <source>
        <dbReference type="ARBA" id="ARBA00004196"/>
    </source>
</evidence>
<dbReference type="Gene3D" id="1.10.287.470">
    <property type="entry name" value="Helix hairpin bin"/>
    <property type="match status" value="1"/>
</dbReference>
<dbReference type="GO" id="GO:0005886">
    <property type="term" value="C:plasma membrane"/>
    <property type="evidence" value="ECO:0007669"/>
    <property type="project" value="UniProtKB-SubCell"/>
</dbReference>
<reference evidence="8 9" key="1">
    <citation type="submission" date="2018-06" db="EMBL/GenBank/DDBJ databases">
        <title>Genomic Encyclopedia of Type Strains, Phase IV (KMG-IV): sequencing the most valuable type-strain genomes for metagenomic binning, comparative biology and taxonomic classification.</title>
        <authorList>
            <person name="Goeker M."/>
        </authorList>
    </citation>
    <scope>NUCLEOTIDE SEQUENCE [LARGE SCALE GENOMIC DNA]</scope>
    <source>
        <strain evidence="8 9">DSM 25532</strain>
    </source>
</reference>
<comment type="caution">
    <text evidence="8">The sequence shown here is derived from an EMBL/GenBank/DDBJ whole genome shotgun (WGS) entry which is preliminary data.</text>
</comment>
<dbReference type="InterPro" id="IPR058625">
    <property type="entry name" value="MdtA-like_BSH"/>
</dbReference>
<proteinExistence type="inferred from homology"/>
<dbReference type="AlphaFoldDB" id="A0A366HAY5"/>
<evidence type="ECO:0000259" key="6">
    <source>
        <dbReference type="Pfam" id="PF25944"/>
    </source>
</evidence>
<feature type="domain" description="Multidrug resistance protein MdtA-like C-terminal permuted SH3" evidence="7">
    <location>
        <begin position="297"/>
        <end position="357"/>
    </location>
</feature>
<dbReference type="InterPro" id="IPR058626">
    <property type="entry name" value="MdtA-like_b-barrel"/>
</dbReference>
<gene>
    <name evidence="8" type="ORF">DES53_11093</name>
</gene>
<dbReference type="PANTHER" id="PTHR30158">
    <property type="entry name" value="ACRA/E-RELATED COMPONENT OF DRUG EFFLUX TRANSPORTER"/>
    <property type="match status" value="1"/>
</dbReference>
<dbReference type="InterPro" id="IPR006143">
    <property type="entry name" value="RND_pump_MFP"/>
</dbReference>
<evidence type="ECO:0000259" key="5">
    <source>
        <dbReference type="Pfam" id="PF25917"/>
    </source>
</evidence>
<organism evidence="8 9">
    <name type="scientific">Roseimicrobium gellanilyticum</name>
    <dbReference type="NCBI Taxonomy" id="748857"/>
    <lineage>
        <taxon>Bacteria</taxon>
        <taxon>Pseudomonadati</taxon>
        <taxon>Verrucomicrobiota</taxon>
        <taxon>Verrucomicrobiia</taxon>
        <taxon>Verrucomicrobiales</taxon>
        <taxon>Verrucomicrobiaceae</taxon>
        <taxon>Roseimicrobium</taxon>
    </lineage>
</organism>
<dbReference type="Gene3D" id="2.40.50.100">
    <property type="match status" value="1"/>
</dbReference>
<dbReference type="Gene3D" id="2.40.420.20">
    <property type="match status" value="1"/>
</dbReference>
<comment type="subcellular location">
    <subcellularLocation>
        <location evidence="1">Cell envelope</location>
    </subcellularLocation>
</comment>
<evidence type="ECO:0000256" key="4">
    <source>
        <dbReference type="SAM" id="MobiDB-lite"/>
    </source>
</evidence>
<dbReference type="PROSITE" id="PS51257">
    <property type="entry name" value="PROKAR_LIPOPROTEIN"/>
    <property type="match status" value="1"/>
</dbReference>
<dbReference type="GO" id="GO:0046677">
    <property type="term" value="P:response to antibiotic"/>
    <property type="evidence" value="ECO:0007669"/>
    <property type="project" value="TreeGrafter"/>
</dbReference>
<dbReference type="SUPFAM" id="SSF111369">
    <property type="entry name" value="HlyD-like secretion proteins"/>
    <property type="match status" value="1"/>
</dbReference>
<dbReference type="Pfam" id="PF25944">
    <property type="entry name" value="Beta-barrel_RND"/>
    <property type="match status" value="1"/>
</dbReference>
<feature type="compositionally biased region" description="Low complexity" evidence="4">
    <location>
        <begin position="372"/>
        <end position="392"/>
    </location>
</feature>
<dbReference type="Pfam" id="PF25967">
    <property type="entry name" value="RND-MFP_C"/>
    <property type="match status" value="1"/>
</dbReference>
<evidence type="ECO:0000256" key="3">
    <source>
        <dbReference type="SAM" id="Coils"/>
    </source>
</evidence>
<evidence type="ECO:0000313" key="9">
    <source>
        <dbReference type="Proteomes" id="UP000253426"/>
    </source>
</evidence>
<dbReference type="FunFam" id="2.40.420.20:FF:000001">
    <property type="entry name" value="Efflux RND transporter periplasmic adaptor subunit"/>
    <property type="match status" value="1"/>
</dbReference>
<name>A0A366HAY5_9BACT</name>
<dbReference type="NCBIfam" id="TIGR01730">
    <property type="entry name" value="RND_mfp"/>
    <property type="match status" value="1"/>
</dbReference>
<feature type="coiled-coil region" evidence="3">
    <location>
        <begin position="141"/>
        <end position="168"/>
    </location>
</feature>